<keyword evidence="10 11" id="KW-0694">RNA-binding</keyword>
<comment type="subcellular location">
    <subcellularLocation>
        <location evidence="11">Cytoplasm</location>
    </subcellularLocation>
</comment>
<dbReference type="GO" id="GO:0043822">
    <property type="term" value="F:ribonuclease M5 activity"/>
    <property type="evidence" value="ECO:0007669"/>
    <property type="project" value="UniProtKB-UniRule"/>
</dbReference>
<keyword evidence="7 11" id="KW-0255">Endonuclease</keyword>
<dbReference type="Proteomes" id="UP000306912">
    <property type="component" value="Unassembled WGS sequence"/>
</dbReference>
<keyword evidence="4 11" id="KW-0540">Nuclease</keyword>
<dbReference type="GO" id="GO:0046872">
    <property type="term" value="F:metal ion binding"/>
    <property type="evidence" value="ECO:0007669"/>
    <property type="project" value="UniProtKB-KW"/>
</dbReference>
<dbReference type="GO" id="GO:0019843">
    <property type="term" value="F:rRNA binding"/>
    <property type="evidence" value="ECO:0007669"/>
    <property type="project" value="UniProtKB-KW"/>
</dbReference>
<dbReference type="GO" id="GO:0006364">
    <property type="term" value="P:rRNA processing"/>
    <property type="evidence" value="ECO:0007669"/>
    <property type="project" value="UniProtKB-UniRule"/>
</dbReference>
<evidence type="ECO:0000256" key="10">
    <source>
        <dbReference type="ARBA" id="ARBA00022884"/>
    </source>
</evidence>
<evidence type="ECO:0000256" key="3">
    <source>
        <dbReference type="ARBA" id="ARBA00022552"/>
    </source>
</evidence>
<keyword evidence="9" id="KW-0460">Magnesium</keyword>
<name>A0A5R8QH61_9FIRM</name>
<dbReference type="Pfam" id="PF01751">
    <property type="entry name" value="Toprim"/>
    <property type="match status" value="1"/>
</dbReference>
<dbReference type="GO" id="GO:0005737">
    <property type="term" value="C:cytoplasm"/>
    <property type="evidence" value="ECO:0007669"/>
    <property type="project" value="UniProtKB-SubCell"/>
</dbReference>
<sequence length="180" mass="20248">MKQKPRIDAVIVVEGRDDTIRLRTFFDVDTIETNGSALTNATIETIRQVQKERRVIVLTDPDYAGEKIRTKLSQALPEIEHAFVLRDDAHDHRGKIGVEAASAAALQHALGHVQTAQAAVETFSWQAMIDFGLVGNKQRRRFVAERLHLGEVNAKQCFKRLNMFGVSEDAVADVLKEWNE</sequence>
<evidence type="ECO:0000256" key="8">
    <source>
        <dbReference type="ARBA" id="ARBA00022801"/>
    </source>
</evidence>
<protein>
    <recommendedName>
        <fullName evidence="11 12">Ribonuclease M5</fullName>
        <ecNumber evidence="11 12">3.1.26.8</ecNumber>
    </recommendedName>
    <alternativeName>
        <fullName evidence="11">RNase M5</fullName>
    </alternativeName>
    <alternativeName>
        <fullName evidence="11">Ribosomal RNA terminal maturase M5</fullName>
    </alternativeName>
</protein>
<dbReference type="FunCoup" id="A0A5R8QH61">
    <property type="interactions" value="32"/>
</dbReference>
<dbReference type="EC" id="3.1.26.8" evidence="11 12"/>
<dbReference type="SMART" id="SM00493">
    <property type="entry name" value="TOPRIM"/>
    <property type="match status" value="1"/>
</dbReference>
<gene>
    <name evidence="11 14" type="primary">rnmV</name>
    <name evidence="14" type="ORF">FEZ08_00365</name>
</gene>
<evidence type="ECO:0000256" key="9">
    <source>
        <dbReference type="ARBA" id="ARBA00022842"/>
    </source>
</evidence>
<keyword evidence="5" id="KW-0479">Metal-binding</keyword>
<comment type="function">
    <text evidence="11">Required for correct processing of both the 5' and 3' ends of 5S rRNA precursor. Cleaves both sides of a double-stranded region yielding mature 5S rRNA in one step.</text>
</comment>
<evidence type="ECO:0000256" key="5">
    <source>
        <dbReference type="ARBA" id="ARBA00022723"/>
    </source>
</evidence>
<dbReference type="InterPro" id="IPR006171">
    <property type="entry name" value="TOPRIM_dom"/>
</dbReference>
<evidence type="ECO:0000256" key="12">
    <source>
        <dbReference type="NCBIfam" id="TIGR00334"/>
    </source>
</evidence>
<proteinExistence type="inferred from homology"/>
<dbReference type="PROSITE" id="PS50880">
    <property type="entry name" value="TOPRIM"/>
    <property type="match status" value="1"/>
</dbReference>
<dbReference type="RefSeq" id="WP_138189715.1">
    <property type="nucleotide sequence ID" value="NZ_VBWP01000001.1"/>
</dbReference>
<dbReference type="HAMAP" id="MF_01469">
    <property type="entry name" value="RNase_M5"/>
    <property type="match status" value="1"/>
</dbReference>
<dbReference type="InterPro" id="IPR034141">
    <property type="entry name" value="TOPRIM_RNase_M5-like"/>
</dbReference>
<evidence type="ECO:0000259" key="13">
    <source>
        <dbReference type="PROSITE" id="PS50880"/>
    </source>
</evidence>
<organism evidence="14 15">
    <name type="scientific">Culicoidibacter larvae</name>
    <dbReference type="NCBI Taxonomy" id="2579976"/>
    <lineage>
        <taxon>Bacteria</taxon>
        <taxon>Bacillati</taxon>
        <taxon>Bacillota</taxon>
        <taxon>Culicoidibacteria</taxon>
        <taxon>Culicoidibacterales</taxon>
        <taxon>Culicoidibacteraceae</taxon>
        <taxon>Culicoidibacter</taxon>
    </lineage>
</organism>
<dbReference type="NCBIfam" id="TIGR00334">
    <property type="entry name" value="5S_RNA_mat_M5"/>
    <property type="match status" value="1"/>
</dbReference>
<dbReference type="AlphaFoldDB" id="A0A5R8QH61"/>
<evidence type="ECO:0000313" key="15">
    <source>
        <dbReference type="Proteomes" id="UP000306912"/>
    </source>
</evidence>
<dbReference type="OrthoDB" id="9791329at2"/>
<evidence type="ECO:0000256" key="4">
    <source>
        <dbReference type="ARBA" id="ARBA00022722"/>
    </source>
</evidence>
<evidence type="ECO:0000256" key="6">
    <source>
        <dbReference type="ARBA" id="ARBA00022730"/>
    </source>
</evidence>
<evidence type="ECO:0000256" key="2">
    <source>
        <dbReference type="ARBA" id="ARBA00022517"/>
    </source>
</evidence>
<dbReference type="Pfam" id="PF13331">
    <property type="entry name" value="DUF4093"/>
    <property type="match status" value="1"/>
</dbReference>
<comment type="caution">
    <text evidence="14">The sequence shown here is derived from an EMBL/GenBank/DDBJ whole genome shotgun (WGS) entry which is preliminary data.</text>
</comment>
<keyword evidence="3 11" id="KW-0698">rRNA processing</keyword>
<comment type="catalytic activity">
    <reaction evidence="11">
        <text>Endonucleolytic cleavage of RNA, removing 21 and 42 nucleotides, respectively, from the 5'- and 3'-termini of a 5S-rRNA precursor.</text>
        <dbReference type="EC" id="3.1.26.8"/>
    </reaction>
</comment>
<dbReference type="InterPro" id="IPR025156">
    <property type="entry name" value="RNase_M5_C"/>
</dbReference>
<dbReference type="InterPro" id="IPR004466">
    <property type="entry name" value="RNase_M5"/>
</dbReference>
<dbReference type="InParanoid" id="A0A5R8QH61"/>
<dbReference type="Gene3D" id="3.40.1360.10">
    <property type="match status" value="1"/>
</dbReference>
<dbReference type="EMBL" id="VBWP01000001">
    <property type="protein sequence ID" value="TLG77104.1"/>
    <property type="molecule type" value="Genomic_DNA"/>
</dbReference>
<evidence type="ECO:0000313" key="14">
    <source>
        <dbReference type="EMBL" id="TLG77104.1"/>
    </source>
</evidence>
<keyword evidence="8 11" id="KW-0378">Hydrolase</keyword>
<keyword evidence="15" id="KW-1185">Reference proteome</keyword>
<evidence type="ECO:0000256" key="1">
    <source>
        <dbReference type="ARBA" id="ARBA00022490"/>
    </source>
</evidence>
<reference evidence="14 15" key="1">
    <citation type="submission" date="2019-05" db="EMBL/GenBank/DDBJ databases">
        <title>Culicoidintestinum kansasii gen. nov., sp. nov. from the gastrointestinal tract of the biting midge, Culicoides sonorensis.</title>
        <authorList>
            <person name="Neupane S."/>
            <person name="Ghosh A."/>
            <person name="Gunther S."/>
            <person name="Martin K."/>
            <person name="Zurek L."/>
        </authorList>
    </citation>
    <scope>NUCLEOTIDE SEQUENCE [LARGE SCALE GENOMIC DNA]</scope>
    <source>
        <strain evidence="14 15">CS-1</strain>
    </source>
</reference>
<dbReference type="PANTHER" id="PTHR39156">
    <property type="entry name" value="RIBONUCLEASE M5"/>
    <property type="match status" value="1"/>
</dbReference>
<dbReference type="FunFam" id="3.40.1360.10:FF:000006">
    <property type="entry name" value="Ribonuclease M5"/>
    <property type="match status" value="1"/>
</dbReference>
<evidence type="ECO:0000256" key="11">
    <source>
        <dbReference type="HAMAP-Rule" id="MF_01469"/>
    </source>
</evidence>
<dbReference type="CDD" id="cd01027">
    <property type="entry name" value="TOPRIM_RNase_M5_like"/>
    <property type="match status" value="1"/>
</dbReference>
<comment type="similarity">
    <text evidence="11">Belongs to the ribonuclease M5 family.</text>
</comment>
<keyword evidence="6 11" id="KW-0699">rRNA-binding</keyword>
<feature type="domain" description="Toprim" evidence="13">
    <location>
        <begin position="8"/>
        <end position="104"/>
    </location>
</feature>
<accession>A0A5R8QH61</accession>
<dbReference type="PANTHER" id="PTHR39156:SF1">
    <property type="entry name" value="RIBONUCLEASE M5"/>
    <property type="match status" value="1"/>
</dbReference>
<keyword evidence="2 11" id="KW-0690">Ribosome biogenesis</keyword>
<keyword evidence="1 11" id="KW-0963">Cytoplasm</keyword>
<dbReference type="SUPFAM" id="SSF110455">
    <property type="entry name" value="Toprim domain"/>
    <property type="match status" value="1"/>
</dbReference>
<evidence type="ECO:0000256" key="7">
    <source>
        <dbReference type="ARBA" id="ARBA00022759"/>
    </source>
</evidence>